<feature type="compositionally biased region" description="Basic and acidic residues" evidence="1">
    <location>
        <begin position="965"/>
        <end position="987"/>
    </location>
</feature>
<feature type="compositionally biased region" description="Polar residues" evidence="1">
    <location>
        <begin position="725"/>
        <end position="739"/>
    </location>
</feature>
<dbReference type="EMBL" id="JBEFKJ010000015">
    <property type="protein sequence ID" value="KAL2041965.1"/>
    <property type="molecule type" value="Genomic_DNA"/>
</dbReference>
<proteinExistence type="predicted"/>
<evidence type="ECO:0000256" key="1">
    <source>
        <dbReference type="SAM" id="MobiDB-lite"/>
    </source>
</evidence>
<accession>A0ABR4A911</accession>
<dbReference type="Proteomes" id="UP001590950">
    <property type="component" value="Unassembled WGS sequence"/>
</dbReference>
<evidence type="ECO:0000313" key="2">
    <source>
        <dbReference type="EMBL" id="KAL2041965.1"/>
    </source>
</evidence>
<feature type="region of interest" description="Disordered" evidence="1">
    <location>
        <begin position="427"/>
        <end position="488"/>
    </location>
</feature>
<feature type="compositionally biased region" description="Polar residues" evidence="1">
    <location>
        <begin position="988"/>
        <end position="997"/>
    </location>
</feature>
<feature type="region of interest" description="Disordered" evidence="1">
    <location>
        <begin position="1336"/>
        <end position="1399"/>
    </location>
</feature>
<feature type="region of interest" description="Disordered" evidence="1">
    <location>
        <begin position="1272"/>
        <end position="1292"/>
    </location>
</feature>
<feature type="region of interest" description="Disordered" evidence="1">
    <location>
        <begin position="722"/>
        <end position="757"/>
    </location>
</feature>
<feature type="compositionally biased region" description="Basic and acidic residues" evidence="1">
    <location>
        <begin position="744"/>
        <end position="757"/>
    </location>
</feature>
<reference evidence="2 3" key="1">
    <citation type="submission" date="2024-09" db="EMBL/GenBank/DDBJ databases">
        <title>Rethinking Asexuality: The Enigmatic Case of Functional Sexual Genes in Lepraria (Stereocaulaceae).</title>
        <authorList>
            <person name="Doellman M."/>
            <person name="Sun Y."/>
            <person name="Barcenas-Pena A."/>
            <person name="Lumbsch H.T."/>
            <person name="Grewe F."/>
        </authorList>
    </citation>
    <scope>NUCLEOTIDE SEQUENCE [LARGE SCALE GENOMIC DNA]</scope>
    <source>
        <strain evidence="2 3">Mercado 3170</strain>
    </source>
</reference>
<sequence>MDSESKSSAQSNLHPDAGKIYLEYMRRMHSHEETHLARANELSKRPLTDDELKSHLRRKETLDRWRADELEKNRRSEEKRAKEAQAAKRLKSHEAERFRMVNQAAELSGLRNHISASDARSLDLTNASDRPPLKQETPTTMAAVSQDHDSKPKICMYAGRTRGTYPPATTPVMNPSSSPAEQADVNFHPTAGHVLRSYILAKNLHLAPHHLKLINEFARRPLTATEYHDHLERVRFLEEHERQRTLYVGSTQQQGRYRLMQANQQQLEKQQRQEQQHQQQQQAKSFLPMITPSLSPNHPATGYRGDAPDSCLPTFPYTVESRKLHPLMTMAGDPVGHGNRRPLCPALSYNDNGAYIGAPNSPASCQTPLTSGKDTAAVSVSQDHIDIDEYMGHQCKSITTQSLWSPEAVVSTPALPTAEVENESKPALWGNITGPCKPEPPLSTPAPTLASEDQSQVSTPSNDSVKKSTLRPADSLASDLPTAGKKTTTSLSRTVKDLFAFKAMNPAKNSSSLLSNASIEATVDSASTSRKEAIEDDSDNTAATQKNYPVTEDVCSGMLASGLRLNSPDLPWRSFECPGSFFVLPPSVENYPAPFSWGISKAGEERQLPSDEEIRKALNREQELIAANKKQGPEVTNASITGVECDTPIAEISSPKLIAIWHERAEIGGRNCSLRYLAQAEQARTANVEKEQPRQSQDEVTKATIQEQNKENAEAGINVTKVARPQNSTEVTPSVNKNSADGLMHAEAETKDDDKARRDARNGIDRDTKFPFIDASFHTQRTQDVPLSAKYHSSSAKYQHGFPQPFVQSRSTNQRMHPALPVRPKVSKTKKEYSVRVEPAEWWPSANGKPYEWYKCAKEEPSDIYRSAKGQPFDGYEPFLPENGEDKKSEVKAKTVPANQKSMLGSTKERSARFKGEAEREAGQLRFANCNLEQGKSESCRTQQSHSKQVNADEDCYRKWQAANKARDEKDEAHVQQERQARYETMKQQKSTPQQLTLKGQQEMMAVLAEKIEAQREQEQRNHVPVTEQQETAKQELDGMHPQKKVASNALAQPFAPHPNRLKDWARGTDLDSSPIFTISRRMQQHLARNNDVACDSVYGSRAYLQQQKEDEERVQTSEGATKPVESACEDLAELEKAQQEPEQPDPELQAISERMAYATGAMRRSLQLLRDATEYTPQKKAQVRERIEVEYKMRITYLMQRRRILSDPIARLEEWKRTKPVDLLPENDRTTFDLISKAAHITPSVQPSLSEVHDNTSAEEIGKSQIRIQNAEAENQGGSISWDREIPGERYDDTGKKVSLRAEPKRTLQQHKDDTEQIAKKMVEANTEQISDVYDVSDSESESDEWFEAKEGNEVKTEQGSKEAESTSNGDDFERMSQVSREDVVSVEDPASGGGEIHTEYSKQLAKLEADNKKWLRLFRAKAVGKVAVFEGDDTIVNVEVKKEEVEEEGEEEVDDEVMEDVIDEGVEDDEWETLSLDEAQGSDGRCGGAWW</sequence>
<protein>
    <submittedName>
        <fullName evidence="2">Uncharacterized protein</fullName>
    </submittedName>
</protein>
<feature type="region of interest" description="Disordered" evidence="1">
    <location>
        <begin position="963"/>
        <end position="997"/>
    </location>
</feature>
<keyword evidence="3" id="KW-1185">Reference proteome</keyword>
<feature type="region of interest" description="Disordered" evidence="1">
    <location>
        <begin position="263"/>
        <end position="284"/>
    </location>
</feature>
<feature type="compositionally biased region" description="Basic and acidic residues" evidence="1">
    <location>
        <begin position="907"/>
        <end position="920"/>
    </location>
</feature>
<feature type="compositionally biased region" description="Acidic residues" evidence="1">
    <location>
        <begin position="1336"/>
        <end position="1347"/>
    </location>
</feature>
<feature type="region of interest" description="Disordered" evidence="1">
    <location>
        <begin position="32"/>
        <end position="53"/>
    </location>
</feature>
<feature type="compositionally biased region" description="Basic and acidic residues" evidence="1">
    <location>
        <begin position="884"/>
        <end position="893"/>
    </location>
</feature>
<gene>
    <name evidence="2" type="ORF">N7G274_005153</name>
</gene>
<feature type="compositionally biased region" description="Basic and acidic residues" evidence="1">
    <location>
        <begin position="1348"/>
        <end position="1366"/>
    </location>
</feature>
<comment type="caution">
    <text evidence="2">The sequence shown here is derived from an EMBL/GenBank/DDBJ whole genome shotgun (WGS) entry which is preliminary data.</text>
</comment>
<feature type="region of interest" description="Disordered" evidence="1">
    <location>
        <begin position="71"/>
        <end position="91"/>
    </location>
</feature>
<feature type="compositionally biased region" description="Polar residues" evidence="1">
    <location>
        <begin position="451"/>
        <end position="463"/>
    </location>
</feature>
<organism evidence="2 3">
    <name type="scientific">Stereocaulon virgatum</name>
    <dbReference type="NCBI Taxonomy" id="373712"/>
    <lineage>
        <taxon>Eukaryota</taxon>
        <taxon>Fungi</taxon>
        <taxon>Dikarya</taxon>
        <taxon>Ascomycota</taxon>
        <taxon>Pezizomycotina</taxon>
        <taxon>Lecanoromycetes</taxon>
        <taxon>OSLEUM clade</taxon>
        <taxon>Lecanoromycetidae</taxon>
        <taxon>Lecanorales</taxon>
        <taxon>Lecanorineae</taxon>
        <taxon>Stereocaulaceae</taxon>
        <taxon>Stereocaulon</taxon>
    </lineage>
</organism>
<feature type="region of interest" description="Disordered" evidence="1">
    <location>
        <begin position="124"/>
        <end position="148"/>
    </location>
</feature>
<evidence type="ECO:0000313" key="3">
    <source>
        <dbReference type="Proteomes" id="UP001590950"/>
    </source>
</evidence>
<name>A0ABR4A911_9LECA</name>
<feature type="compositionally biased region" description="Basic and acidic residues" evidence="1">
    <location>
        <begin position="1373"/>
        <end position="1385"/>
    </location>
</feature>
<feature type="compositionally biased region" description="Basic and acidic residues" evidence="1">
    <location>
        <begin position="1283"/>
        <end position="1292"/>
    </location>
</feature>
<feature type="region of interest" description="Disordered" evidence="1">
    <location>
        <begin position="876"/>
        <end position="920"/>
    </location>
</feature>